<dbReference type="Pfam" id="PF23395">
    <property type="entry name" value="SAM_6"/>
    <property type="match status" value="1"/>
</dbReference>
<evidence type="ECO:0000313" key="4">
    <source>
        <dbReference type="Proteomes" id="UP000242519"/>
    </source>
</evidence>
<feature type="domain" description="DUF7102" evidence="1">
    <location>
        <begin position="661"/>
        <end position="830"/>
    </location>
</feature>
<evidence type="ECO:0000259" key="1">
    <source>
        <dbReference type="Pfam" id="PF23394"/>
    </source>
</evidence>
<proteinExistence type="predicted"/>
<accession>A0A218Z0S8</accession>
<dbReference type="EMBL" id="MZNU01000263">
    <property type="protein sequence ID" value="OWP01657.1"/>
    <property type="molecule type" value="Genomic_DNA"/>
</dbReference>
<dbReference type="Proteomes" id="UP000242519">
    <property type="component" value="Unassembled WGS sequence"/>
</dbReference>
<feature type="domain" description="SAM-like" evidence="2">
    <location>
        <begin position="834"/>
        <end position="909"/>
    </location>
</feature>
<comment type="caution">
    <text evidence="3">The sequence shown here is derived from an EMBL/GenBank/DDBJ whole genome shotgun (WGS) entry which is preliminary data.</text>
</comment>
<evidence type="ECO:0000259" key="2">
    <source>
        <dbReference type="Pfam" id="PF23395"/>
    </source>
</evidence>
<name>A0A218Z0S8_9HELO</name>
<dbReference type="InParanoid" id="A0A218Z0S8"/>
<organism evidence="3 4">
    <name type="scientific">Diplocarpon coronariae</name>
    <dbReference type="NCBI Taxonomy" id="2795749"/>
    <lineage>
        <taxon>Eukaryota</taxon>
        <taxon>Fungi</taxon>
        <taxon>Dikarya</taxon>
        <taxon>Ascomycota</taxon>
        <taxon>Pezizomycotina</taxon>
        <taxon>Leotiomycetes</taxon>
        <taxon>Helotiales</taxon>
        <taxon>Drepanopezizaceae</taxon>
        <taxon>Diplocarpon</taxon>
    </lineage>
</organism>
<gene>
    <name evidence="3" type="ORF">B2J93_2934</name>
</gene>
<dbReference type="InterPro" id="IPR057559">
    <property type="entry name" value="SAM_6"/>
</dbReference>
<protein>
    <submittedName>
        <fullName evidence="3">Uncharacterized protein</fullName>
    </submittedName>
</protein>
<sequence length="915" mass="101542">MSQRSQSSESEEDCLTPLEYARQNGLSRDYLGEPLGFPELRELQCRADCEVRDDNNLPSLDLGAEIQIEERLACSKEAALLLSWVAHEAHAQDIEALVDAYCNTPSSIRKMKIDLPLLRSDHEADCRSFASRDGFEVKLGDVKFPLEAVGGGEGFDWALKFANHGTELVKELKHEKLGVTRDAMTYLQEIPNTVWTEEDEKNLWDREQSYKRKAVLGPVTPPLSPLPVKHDPFEPDLDDPVFQLPVLSDPISPTKQDLEAIEKELFQQDLPTPLRSAASFSKTLPGDGPGDVSMTLGEVYAPLASLDISPVFEEEKRTKPEDLKVEGPMTPQMPVPAFKSVRFSNIIEHLDIEVLSNPSTPAGQNTFFQDAFGPAYNSASQQLEQETLIRADTTARVDVPVMSFRKPEPPWHRFEQIKDSPALLALQKVFMQETVASSIPVWPGSRQQDYKLRWNPFTSDIANFALEEDLLESESAWHAFVKDDQDIIDSTSLAWKPPGLKILRDGCDDDDEIELGSFQKDNPQDLSLLVRKRRRMESQEPENSRKHIPAEDLAVSGAGKPIAIEKAKPDSGGGEFRFLDGIFSAENSLNHYLELRGTKRAKIPDSNSFANSGITAAVQTAAGDQMLSALASPSISFRKSPLAQREKLPFPSFESVNHSINVIVSSILLKNRRLIRQIESQIPTLKLVERDFTAHNTSAWLPGTVTRSQVSSPLDAEADFIVSPMLGIILTTLQMVKQRSLPGPTSRLPAIRERIERVGPRYEKLIVFVSEGGLDEITSGLNENDCLALAEFIGYTSGFVTSINVQFIGGSDQTLSQWLASAIVHHRVDTELLPEETHWELFLRRAGLNAFAAQTIIGELKALHGVDVGSPCKAGMFGMTAFVEMSREERVIRFGGMCGQSVLERVSGTIGASWQ</sequence>
<evidence type="ECO:0000313" key="3">
    <source>
        <dbReference type="EMBL" id="OWP01657.1"/>
    </source>
</evidence>
<dbReference type="InterPro" id="IPR055528">
    <property type="entry name" value="DUF7102"/>
</dbReference>
<reference evidence="3 4" key="1">
    <citation type="submission" date="2017-04" db="EMBL/GenBank/DDBJ databases">
        <title>Draft genome sequence of Marssonina coronaria NL1: causal agent of apple blotch.</title>
        <authorList>
            <person name="Cheng Q."/>
        </authorList>
    </citation>
    <scope>NUCLEOTIDE SEQUENCE [LARGE SCALE GENOMIC DNA]</scope>
    <source>
        <strain evidence="3 4">NL1</strain>
    </source>
</reference>
<keyword evidence="4" id="KW-1185">Reference proteome</keyword>
<dbReference type="Pfam" id="PF23394">
    <property type="entry name" value="DUF7102"/>
    <property type="match status" value="1"/>
</dbReference>
<dbReference type="OrthoDB" id="10257314at2759"/>
<dbReference type="AlphaFoldDB" id="A0A218Z0S8"/>